<evidence type="ECO:0000313" key="2">
    <source>
        <dbReference type="EMBL" id="WEK46315.1"/>
    </source>
</evidence>
<organism evidence="2 3">
    <name type="scientific">Candidatus Andeanibacterium colombiense</name>
    <dbReference type="NCBI Taxonomy" id="3121345"/>
    <lineage>
        <taxon>Bacteria</taxon>
        <taxon>Pseudomonadati</taxon>
        <taxon>Pseudomonadota</taxon>
        <taxon>Alphaproteobacteria</taxon>
        <taxon>Sphingomonadales</taxon>
        <taxon>Sphingomonadaceae</taxon>
        <taxon>Candidatus Andeanibacterium</taxon>
    </lineage>
</organism>
<dbReference type="Proteomes" id="UP001218362">
    <property type="component" value="Chromosome"/>
</dbReference>
<dbReference type="AlphaFoldDB" id="A0AAJ6BPF2"/>
<keyword evidence="1" id="KW-0732">Signal</keyword>
<dbReference type="KEGG" id="acob:P0Y56_15070"/>
<reference evidence="2" key="1">
    <citation type="submission" date="2023-03" db="EMBL/GenBank/DDBJ databases">
        <title>Andean soil-derived lignocellulolytic bacterial consortium as a source of novel taxa and putative plastic-active enzymes.</title>
        <authorList>
            <person name="Diaz-Garcia L."/>
            <person name="Chuvochina M."/>
            <person name="Feuerriegel G."/>
            <person name="Bunk B."/>
            <person name="Sproer C."/>
            <person name="Streit W.R."/>
            <person name="Rodriguez L.M."/>
            <person name="Overmann J."/>
            <person name="Jimenez D.J."/>
        </authorList>
    </citation>
    <scope>NUCLEOTIDE SEQUENCE</scope>
    <source>
        <strain evidence="2">MAG 26</strain>
    </source>
</reference>
<evidence type="ECO:0000256" key="1">
    <source>
        <dbReference type="SAM" id="SignalP"/>
    </source>
</evidence>
<dbReference type="EMBL" id="CP119316">
    <property type="protein sequence ID" value="WEK46315.1"/>
    <property type="molecule type" value="Genomic_DNA"/>
</dbReference>
<proteinExistence type="predicted"/>
<name>A0AAJ6BPF2_9SPHN</name>
<sequence length="105" mass="11428">MRKIWIGIALASLASGGLPTLAAPAYAEEASTHYSVSTTLIGKLLDDPAAAEVMKRLIPTVYANEMFQSMGRDQTLKGVQQYETVLTDEKLAEIQAEFDKLPAKK</sequence>
<feature type="signal peptide" evidence="1">
    <location>
        <begin position="1"/>
        <end position="22"/>
    </location>
</feature>
<gene>
    <name evidence="2" type="ORF">P0Y56_15070</name>
</gene>
<feature type="chain" id="PRO_5042470940" evidence="1">
    <location>
        <begin position="23"/>
        <end position="105"/>
    </location>
</feature>
<protein>
    <submittedName>
        <fullName evidence="2">Uncharacterized protein</fullName>
    </submittedName>
</protein>
<evidence type="ECO:0000313" key="3">
    <source>
        <dbReference type="Proteomes" id="UP001218362"/>
    </source>
</evidence>
<accession>A0AAJ6BPF2</accession>